<dbReference type="Proteomes" id="UP000308768">
    <property type="component" value="Unassembled WGS sequence"/>
</dbReference>
<keyword evidence="2" id="KW-0812">Transmembrane</keyword>
<accession>A0A4U0XHS1</accession>
<feature type="transmembrane region" description="Helical" evidence="2">
    <location>
        <begin position="294"/>
        <end position="313"/>
    </location>
</feature>
<keyword evidence="2" id="KW-0472">Membrane</keyword>
<protein>
    <submittedName>
        <fullName evidence="3">Uncharacterized protein</fullName>
    </submittedName>
</protein>
<comment type="caution">
    <text evidence="3">The sequence shown here is derived from an EMBL/GenBank/DDBJ whole genome shotgun (WGS) entry which is preliminary data.</text>
</comment>
<reference evidence="3 4" key="1">
    <citation type="submission" date="2017-03" db="EMBL/GenBank/DDBJ databases">
        <title>Genomes of endolithic fungi from Antarctica.</title>
        <authorList>
            <person name="Coleine C."/>
            <person name="Masonjones S."/>
            <person name="Stajich J.E."/>
        </authorList>
    </citation>
    <scope>NUCLEOTIDE SEQUENCE [LARGE SCALE GENOMIC DNA]</scope>
    <source>
        <strain evidence="3 4">CCFEE 5187</strain>
    </source>
</reference>
<feature type="region of interest" description="Disordered" evidence="1">
    <location>
        <begin position="119"/>
        <end position="180"/>
    </location>
</feature>
<keyword evidence="4" id="KW-1185">Reference proteome</keyword>
<dbReference type="EMBL" id="NAJN01000226">
    <property type="protein sequence ID" value="TKA76652.1"/>
    <property type="molecule type" value="Genomic_DNA"/>
</dbReference>
<organism evidence="3 4">
    <name type="scientific">Cryomyces minteri</name>
    <dbReference type="NCBI Taxonomy" id="331657"/>
    <lineage>
        <taxon>Eukaryota</taxon>
        <taxon>Fungi</taxon>
        <taxon>Dikarya</taxon>
        <taxon>Ascomycota</taxon>
        <taxon>Pezizomycotina</taxon>
        <taxon>Dothideomycetes</taxon>
        <taxon>Dothideomycetes incertae sedis</taxon>
        <taxon>Cryomyces</taxon>
    </lineage>
</organism>
<keyword evidence="2" id="KW-1133">Transmembrane helix</keyword>
<name>A0A4U0XHS1_9PEZI</name>
<dbReference type="SUPFAM" id="SSF63748">
    <property type="entry name" value="Tudor/PWWP/MBT"/>
    <property type="match status" value="1"/>
</dbReference>
<proteinExistence type="predicted"/>
<evidence type="ECO:0000313" key="4">
    <source>
        <dbReference type="Proteomes" id="UP000308768"/>
    </source>
</evidence>
<gene>
    <name evidence="3" type="ORF">B0A49_03820</name>
</gene>
<evidence type="ECO:0000313" key="3">
    <source>
        <dbReference type="EMBL" id="TKA76652.1"/>
    </source>
</evidence>
<feature type="non-terminal residue" evidence="3">
    <location>
        <position position="335"/>
    </location>
</feature>
<evidence type="ECO:0000256" key="1">
    <source>
        <dbReference type="SAM" id="MobiDB-lite"/>
    </source>
</evidence>
<evidence type="ECO:0000256" key="2">
    <source>
        <dbReference type="SAM" id="Phobius"/>
    </source>
</evidence>
<feature type="region of interest" description="Disordered" evidence="1">
    <location>
        <begin position="204"/>
        <end position="237"/>
    </location>
</feature>
<dbReference type="AlphaFoldDB" id="A0A4U0XHS1"/>
<sequence length="335" mass="37372">MAGNPPGSYRLVRIAQDSWPVIVCDRSMLPEDFQRSEPNGYVVAVMLLHTLELLWIAPGDLLEFDPCDIASLQESLNATNPLHQAYKELLYLEELDYWKQLLQGKALANELVKEAAKMQDDGDGGVPLGDNAVGGSRKRKRGRRTAPTRQRSGHWSRRRVRTRSGTRGNPVNVDDEDADSLFAGPSEAERNLERGFWQNRDVDAEHDGEPEWGLETNPPDLAMEPITDPTSGVKSEGSEEQMNVTLALMGNSMILLPSAPRFAVQGRYQHSQSRSSRPYYVAVGFERSMRVADWLNVAALALCVFLLVSFAVLPESRSHRHYLSTGLVLSVIMVQ</sequence>
<dbReference type="Gene3D" id="2.30.30.140">
    <property type="match status" value="1"/>
</dbReference>
<feature type="compositionally biased region" description="Basic residues" evidence="1">
    <location>
        <begin position="136"/>
        <end position="164"/>
    </location>
</feature>